<dbReference type="Gene3D" id="1.10.3210.10">
    <property type="entry name" value="Hypothetical protein af1432"/>
    <property type="match status" value="1"/>
</dbReference>
<evidence type="ECO:0000313" key="2">
    <source>
        <dbReference type="EMBL" id="RLK61164.1"/>
    </source>
</evidence>
<gene>
    <name evidence="2" type="ORF">CLV68_1681</name>
</gene>
<name>A0A421B9V6_9PSEU</name>
<dbReference type="EMBL" id="RCDD01000001">
    <property type="protein sequence ID" value="RLK61164.1"/>
    <property type="molecule type" value="Genomic_DNA"/>
</dbReference>
<dbReference type="SUPFAM" id="SSF109604">
    <property type="entry name" value="HD-domain/PDEase-like"/>
    <property type="match status" value="1"/>
</dbReference>
<dbReference type="InterPro" id="IPR003607">
    <property type="entry name" value="HD/PDEase_dom"/>
</dbReference>
<sequence length="195" mass="21443">MSGSPVLQGEGARLVEAAREVAERLVSPLGRRWDHVRGVARRAEGLRAAVGGGASGDVLVAAAWVHDVGYAPEIGRTRFHPLDGARYLRAERFPEQVVRLVAHHSGARFEAAQRGLSAELAAFELETSPVMDALVTADLTTTPSGEPCTYDQRIDEVLRRYEPDHPVHRTWLVAREELRPSVERTLARVGESQPR</sequence>
<comment type="caution">
    <text evidence="2">The sequence shown here is derived from an EMBL/GenBank/DDBJ whole genome shotgun (WGS) entry which is preliminary data.</text>
</comment>
<dbReference type="CDD" id="cd00077">
    <property type="entry name" value="HDc"/>
    <property type="match status" value="1"/>
</dbReference>
<keyword evidence="2" id="KW-0378">Hydrolase</keyword>
<evidence type="ECO:0000313" key="3">
    <source>
        <dbReference type="Proteomes" id="UP000282454"/>
    </source>
</evidence>
<organism evidence="2 3">
    <name type="scientific">Actinokineospora cianjurensis</name>
    <dbReference type="NCBI Taxonomy" id="585224"/>
    <lineage>
        <taxon>Bacteria</taxon>
        <taxon>Bacillati</taxon>
        <taxon>Actinomycetota</taxon>
        <taxon>Actinomycetes</taxon>
        <taxon>Pseudonocardiales</taxon>
        <taxon>Pseudonocardiaceae</taxon>
        <taxon>Actinokineospora</taxon>
    </lineage>
</organism>
<dbReference type="OrthoDB" id="2989229at2"/>
<dbReference type="GO" id="GO:0016787">
    <property type="term" value="F:hydrolase activity"/>
    <property type="evidence" value="ECO:0007669"/>
    <property type="project" value="UniProtKB-KW"/>
</dbReference>
<reference evidence="2 3" key="1">
    <citation type="submission" date="2018-10" db="EMBL/GenBank/DDBJ databases">
        <title>Genomic Encyclopedia of Archaeal and Bacterial Type Strains, Phase II (KMG-II): from individual species to whole genera.</title>
        <authorList>
            <person name="Goeker M."/>
        </authorList>
    </citation>
    <scope>NUCLEOTIDE SEQUENCE [LARGE SCALE GENOMIC DNA]</scope>
    <source>
        <strain evidence="2 3">DSM 45657</strain>
    </source>
</reference>
<proteinExistence type="predicted"/>
<accession>A0A421B9V6</accession>
<dbReference type="Pfam" id="PF01966">
    <property type="entry name" value="HD"/>
    <property type="match status" value="1"/>
</dbReference>
<dbReference type="AlphaFoldDB" id="A0A421B9V6"/>
<keyword evidence="3" id="KW-1185">Reference proteome</keyword>
<dbReference type="InterPro" id="IPR006674">
    <property type="entry name" value="HD_domain"/>
</dbReference>
<feature type="domain" description="HD" evidence="1">
    <location>
        <begin position="32"/>
        <end position="110"/>
    </location>
</feature>
<protein>
    <submittedName>
        <fullName evidence="2">Metal dependent phosphohydrolase</fullName>
    </submittedName>
</protein>
<evidence type="ECO:0000259" key="1">
    <source>
        <dbReference type="Pfam" id="PF01966"/>
    </source>
</evidence>
<dbReference type="RefSeq" id="WP_121389867.1">
    <property type="nucleotide sequence ID" value="NZ_RCDD01000001.1"/>
</dbReference>
<dbReference type="Proteomes" id="UP000282454">
    <property type="component" value="Unassembled WGS sequence"/>
</dbReference>